<dbReference type="OrthoDB" id="9812611at2"/>
<dbReference type="Proteomes" id="UP000054800">
    <property type="component" value="Unassembled WGS sequence"/>
</dbReference>
<gene>
    <name evidence="1" type="ORF">RO03_05535</name>
</gene>
<proteinExistence type="predicted"/>
<dbReference type="EMBL" id="LMVH01000001">
    <property type="protein sequence ID" value="KUL98993.1"/>
    <property type="molecule type" value="Genomic_DNA"/>
</dbReference>
<comment type="caution">
    <text evidence="1">The sequence shown here is derived from an EMBL/GenBank/DDBJ whole genome shotgun (WGS) entry which is preliminary data.</text>
</comment>
<organism evidence="1 2">
    <name type="scientific">Fusobacterium nucleatum subsp. nucleatum</name>
    <dbReference type="NCBI Taxonomy" id="76856"/>
    <lineage>
        <taxon>Bacteria</taxon>
        <taxon>Fusobacteriati</taxon>
        <taxon>Fusobacteriota</taxon>
        <taxon>Fusobacteriia</taxon>
        <taxon>Fusobacteriales</taxon>
        <taxon>Fusobacteriaceae</taxon>
        <taxon>Fusobacterium</taxon>
    </lineage>
</organism>
<accession>A0A0X3Y1T1</accession>
<name>A0A0X3Y1T1_FUSNC</name>
<dbReference type="AlphaFoldDB" id="A0A0X3Y1T1"/>
<dbReference type="RefSeq" id="WP_059222738.1">
    <property type="nucleotide sequence ID" value="NZ_LMVH01000001.1"/>
</dbReference>
<evidence type="ECO:0000313" key="1">
    <source>
        <dbReference type="EMBL" id="KUL98993.1"/>
    </source>
</evidence>
<evidence type="ECO:0008006" key="3">
    <source>
        <dbReference type="Google" id="ProtNLM"/>
    </source>
</evidence>
<evidence type="ECO:0000313" key="2">
    <source>
        <dbReference type="Proteomes" id="UP000054800"/>
    </source>
</evidence>
<protein>
    <recommendedName>
        <fullName evidence="3">Bro-N domain-containing protein</fullName>
    </recommendedName>
</protein>
<sequence length="206" mass="23761">MNNKNNLVVFENTELQVMVNNNNEIEMDMDELAKALGFKDKESFKSIILRNPELQSSEYSSMKKVLSNEGGILKKREKRVFNQDGIFEIAYLANTERAKQFRRFIKNFSKEMITKLKTNQIALNQGVPALPAMIEPKLDKMMELVTQRDLEIKDIFEFFEKAKEYFEMIGPMQEDIKLIKSKVDEIVGAVNELSDAVYGDEDGGEQ</sequence>
<reference evidence="1 2" key="1">
    <citation type="submission" date="2015-10" db="EMBL/GenBank/DDBJ databases">
        <authorList>
            <person name="Gilbert D.G."/>
        </authorList>
    </citation>
    <scope>NUCLEOTIDE SEQUENCE [LARGE SCALE GENOMIC DNA]</scope>
    <source>
        <strain evidence="1 2">ChDC F311</strain>
    </source>
</reference>